<proteinExistence type="predicted"/>
<sequence length="52" mass="5537">MSDQTQGSEPTQEELEKAAGAESYEGEPVTEEELGKVWEAPEAQQAPSDGQG</sequence>
<dbReference type="AlphaFoldDB" id="A0A917SXF7"/>
<protein>
    <submittedName>
        <fullName evidence="2">Uncharacterized protein</fullName>
    </submittedName>
</protein>
<evidence type="ECO:0000256" key="1">
    <source>
        <dbReference type="SAM" id="MobiDB-lite"/>
    </source>
</evidence>
<evidence type="ECO:0000313" key="3">
    <source>
        <dbReference type="Proteomes" id="UP000655208"/>
    </source>
</evidence>
<evidence type="ECO:0000313" key="2">
    <source>
        <dbReference type="EMBL" id="GGM02545.1"/>
    </source>
</evidence>
<gene>
    <name evidence="2" type="ORF">GCM10011594_23320</name>
</gene>
<keyword evidence="3" id="KW-1185">Reference proteome</keyword>
<dbReference type="Proteomes" id="UP000655208">
    <property type="component" value="Unassembled WGS sequence"/>
</dbReference>
<feature type="region of interest" description="Disordered" evidence="1">
    <location>
        <begin position="1"/>
        <end position="52"/>
    </location>
</feature>
<reference evidence="2" key="1">
    <citation type="journal article" date="2014" name="Int. J. Syst. Evol. Microbiol.">
        <title>Complete genome sequence of Corynebacterium casei LMG S-19264T (=DSM 44701T), isolated from a smear-ripened cheese.</title>
        <authorList>
            <consortium name="US DOE Joint Genome Institute (JGI-PGF)"/>
            <person name="Walter F."/>
            <person name="Albersmeier A."/>
            <person name="Kalinowski J."/>
            <person name="Ruckert C."/>
        </authorList>
    </citation>
    <scope>NUCLEOTIDE SEQUENCE</scope>
    <source>
        <strain evidence="2">CGMCC 4.7308</strain>
    </source>
</reference>
<accession>A0A917SXF7</accession>
<name>A0A917SXF7_9ACTN</name>
<organism evidence="2 3">
    <name type="scientific">Nakamurella endophytica</name>
    <dbReference type="NCBI Taxonomy" id="1748367"/>
    <lineage>
        <taxon>Bacteria</taxon>
        <taxon>Bacillati</taxon>
        <taxon>Actinomycetota</taxon>
        <taxon>Actinomycetes</taxon>
        <taxon>Nakamurellales</taxon>
        <taxon>Nakamurellaceae</taxon>
        <taxon>Nakamurella</taxon>
    </lineage>
</organism>
<feature type="compositionally biased region" description="Polar residues" evidence="1">
    <location>
        <begin position="1"/>
        <end position="10"/>
    </location>
</feature>
<reference evidence="2" key="2">
    <citation type="submission" date="2020-09" db="EMBL/GenBank/DDBJ databases">
        <authorList>
            <person name="Sun Q."/>
            <person name="Zhou Y."/>
        </authorList>
    </citation>
    <scope>NUCLEOTIDE SEQUENCE</scope>
    <source>
        <strain evidence="2">CGMCC 4.7308</strain>
    </source>
</reference>
<comment type="caution">
    <text evidence="2">The sequence shown here is derived from an EMBL/GenBank/DDBJ whole genome shotgun (WGS) entry which is preliminary data.</text>
</comment>
<dbReference type="EMBL" id="BMNA01000004">
    <property type="protein sequence ID" value="GGM02545.1"/>
    <property type="molecule type" value="Genomic_DNA"/>
</dbReference>
<dbReference type="RefSeq" id="WP_188941699.1">
    <property type="nucleotide sequence ID" value="NZ_BMNA01000004.1"/>
</dbReference>